<dbReference type="Proteomes" id="UP000008312">
    <property type="component" value="Unassembled WGS sequence"/>
</dbReference>
<dbReference type="InterPro" id="IPR054475">
    <property type="entry name" value="Znf-DPOE"/>
</dbReference>
<keyword evidence="1 6" id="KW-0808">Transferase</keyword>
<evidence type="ECO:0000259" key="7">
    <source>
        <dbReference type="Pfam" id="PF22912"/>
    </source>
</evidence>
<evidence type="ECO:0000256" key="3">
    <source>
        <dbReference type="ARBA" id="ARBA00022705"/>
    </source>
</evidence>
<dbReference type="GO" id="GO:0008310">
    <property type="term" value="F:single-stranded DNA 3'-5' DNA exonuclease activity"/>
    <property type="evidence" value="ECO:0007669"/>
    <property type="project" value="TreeGrafter"/>
</dbReference>
<comment type="function">
    <text evidence="6">DNA polymerase II participates in chromosomal DNA replication.</text>
</comment>
<keyword evidence="6" id="KW-0004">4Fe-4S</keyword>
<evidence type="ECO:0000256" key="6">
    <source>
        <dbReference type="RuleBase" id="RU365029"/>
    </source>
</evidence>
<accession>D8M3P0</accession>
<organism evidence="8">
    <name type="scientific">Blastocystis hominis</name>
    <dbReference type="NCBI Taxonomy" id="12968"/>
    <lineage>
        <taxon>Eukaryota</taxon>
        <taxon>Sar</taxon>
        <taxon>Stramenopiles</taxon>
        <taxon>Bigyra</taxon>
        <taxon>Opalozoa</taxon>
        <taxon>Opalinata</taxon>
        <taxon>Blastocystidae</taxon>
        <taxon>Blastocystis</taxon>
    </lineage>
</organism>
<dbReference type="GO" id="GO:0003677">
    <property type="term" value="F:DNA binding"/>
    <property type="evidence" value="ECO:0007669"/>
    <property type="project" value="UniProtKB-KW"/>
</dbReference>
<dbReference type="GO" id="GO:0008622">
    <property type="term" value="C:epsilon DNA polymerase complex"/>
    <property type="evidence" value="ECO:0007669"/>
    <property type="project" value="InterPro"/>
</dbReference>
<dbReference type="InterPro" id="IPR029703">
    <property type="entry name" value="POL2"/>
</dbReference>
<keyword evidence="3 6" id="KW-0235">DNA replication</keyword>
<keyword evidence="6" id="KW-0479">Metal-binding</keyword>
<evidence type="ECO:0000256" key="4">
    <source>
        <dbReference type="ARBA" id="ARBA00022932"/>
    </source>
</evidence>
<name>D8M3P0_BLAHO</name>
<dbReference type="PANTHER" id="PTHR10670">
    <property type="entry name" value="DNA POLYMERASE EPSILON CATALYTIC SUBUNIT A"/>
    <property type="match status" value="1"/>
</dbReference>
<feature type="domain" description="DNA polymerase-epsilon zinc finger" evidence="7">
    <location>
        <begin position="137"/>
        <end position="194"/>
    </location>
</feature>
<dbReference type="GO" id="GO:0006287">
    <property type="term" value="P:base-excision repair, gap-filling"/>
    <property type="evidence" value="ECO:0007669"/>
    <property type="project" value="TreeGrafter"/>
</dbReference>
<evidence type="ECO:0000256" key="2">
    <source>
        <dbReference type="ARBA" id="ARBA00022695"/>
    </source>
</evidence>
<keyword evidence="4 6" id="KW-0239">DNA-directed DNA polymerase</keyword>
<reference evidence="8" key="1">
    <citation type="submission" date="2010-02" db="EMBL/GenBank/DDBJ databases">
        <title>Sequencing and annotation of the Blastocystis hominis genome.</title>
        <authorList>
            <person name="Wincker P."/>
        </authorList>
    </citation>
    <scope>NUCLEOTIDE SEQUENCE</scope>
    <source>
        <strain evidence="8">Singapore isolate B</strain>
    </source>
</reference>
<dbReference type="GO" id="GO:0045004">
    <property type="term" value="P:DNA replication proofreading"/>
    <property type="evidence" value="ECO:0007669"/>
    <property type="project" value="TreeGrafter"/>
</dbReference>
<evidence type="ECO:0000313" key="8">
    <source>
        <dbReference type="EMBL" id="CBK22513.2"/>
    </source>
</evidence>
<dbReference type="Pfam" id="PF23250">
    <property type="entry name" value="zf_DPOE_2"/>
    <property type="match status" value="1"/>
</dbReference>
<comment type="catalytic activity">
    <reaction evidence="6">
        <text>DNA(n) + a 2'-deoxyribonucleoside 5'-triphosphate = DNA(n+1) + diphosphate</text>
        <dbReference type="Rhea" id="RHEA:22508"/>
        <dbReference type="Rhea" id="RHEA-COMP:17339"/>
        <dbReference type="Rhea" id="RHEA-COMP:17340"/>
        <dbReference type="ChEBI" id="CHEBI:33019"/>
        <dbReference type="ChEBI" id="CHEBI:61560"/>
        <dbReference type="ChEBI" id="CHEBI:173112"/>
        <dbReference type="EC" id="2.7.7.7"/>
    </reaction>
</comment>
<dbReference type="Pfam" id="PF22912">
    <property type="entry name" value="zf-DPOE"/>
    <property type="match status" value="1"/>
</dbReference>
<dbReference type="GO" id="GO:0000278">
    <property type="term" value="P:mitotic cell cycle"/>
    <property type="evidence" value="ECO:0007669"/>
    <property type="project" value="TreeGrafter"/>
</dbReference>
<keyword evidence="6" id="KW-0863">Zinc-finger</keyword>
<evidence type="ECO:0000256" key="1">
    <source>
        <dbReference type="ARBA" id="ARBA00022679"/>
    </source>
</evidence>
<evidence type="ECO:0000313" key="9">
    <source>
        <dbReference type="Proteomes" id="UP000008312"/>
    </source>
</evidence>
<dbReference type="InParanoid" id="D8M3P0"/>
<dbReference type="RefSeq" id="XP_012896561.1">
    <property type="nucleotide sequence ID" value="XM_013041107.1"/>
</dbReference>
<keyword evidence="9" id="KW-1185">Reference proteome</keyword>
<proteinExistence type="inferred from homology"/>
<evidence type="ECO:0000256" key="5">
    <source>
        <dbReference type="ARBA" id="ARBA00023125"/>
    </source>
</evidence>
<dbReference type="GO" id="GO:0006272">
    <property type="term" value="P:leading strand elongation"/>
    <property type="evidence" value="ECO:0007669"/>
    <property type="project" value="TreeGrafter"/>
</dbReference>
<dbReference type="EMBL" id="FN668650">
    <property type="protein sequence ID" value="CBK22513.2"/>
    <property type="molecule type" value="Genomic_DNA"/>
</dbReference>
<dbReference type="AlphaFoldDB" id="D8M3P0"/>
<comment type="similarity">
    <text evidence="6">Belongs to the DNA polymerase type-B family.</text>
</comment>
<dbReference type="GO" id="GO:0003887">
    <property type="term" value="F:DNA-directed DNA polymerase activity"/>
    <property type="evidence" value="ECO:0007669"/>
    <property type="project" value="UniProtKB-KW"/>
</dbReference>
<gene>
    <name evidence="8" type="ORF">GSBLH_T00002630001</name>
</gene>
<comment type="subcellular location">
    <subcellularLocation>
        <location evidence="6">Nucleus</location>
    </subcellularLocation>
</comment>
<comment type="cofactor">
    <cofactor evidence="6">
        <name>[4Fe-4S] cluster</name>
        <dbReference type="ChEBI" id="CHEBI:49883"/>
    </cofactor>
</comment>
<sequence>MNVDELKAFPRELTSLYRLTTPILELVKLLCKVISLDKTVEQEAVIIRRQLLRNLKVKEFAGEAQFSDPFHSFVIPAVVCPYCNFTVNLDICSDPELQESAKIRPWRCRECDSPYDMMSIEMALIEMCGQMVYGYATQDLSCKKCQQIQRSNLDMYCSCSGNWGNKEMQAEKVRELMKIVKEKAEFHGMKWLSETLERYGIE</sequence>
<keyword evidence="6" id="KW-0539">Nucleus</keyword>
<keyword evidence="2 6" id="KW-0548">Nucleotidyltransferase</keyword>
<keyword evidence="6" id="KW-0408">Iron</keyword>
<dbReference type="OrthoDB" id="10060449at2759"/>
<dbReference type="GO" id="GO:0006297">
    <property type="term" value="P:nucleotide-excision repair, DNA gap filling"/>
    <property type="evidence" value="ECO:0007669"/>
    <property type="project" value="TreeGrafter"/>
</dbReference>
<dbReference type="GO" id="GO:0008270">
    <property type="term" value="F:zinc ion binding"/>
    <property type="evidence" value="ECO:0007669"/>
    <property type="project" value="UniProtKB-KW"/>
</dbReference>
<dbReference type="GeneID" id="24919783"/>
<keyword evidence="6" id="KW-0862">Zinc</keyword>
<keyword evidence="6" id="KW-0411">Iron-sulfur</keyword>
<protein>
    <recommendedName>
        <fullName evidence="6">DNA polymerase epsilon catalytic subunit</fullName>
        <ecNumber evidence="6">2.7.7.7</ecNumber>
    </recommendedName>
</protein>
<keyword evidence="5 6" id="KW-0238">DNA-binding</keyword>
<dbReference type="EC" id="2.7.7.7" evidence="6"/>
<dbReference type="GO" id="GO:0051539">
    <property type="term" value="F:4 iron, 4 sulfur cluster binding"/>
    <property type="evidence" value="ECO:0007669"/>
    <property type="project" value="UniProtKB-KW"/>
</dbReference>
<dbReference type="PANTHER" id="PTHR10670:SF0">
    <property type="entry name" value="DNA POLYMERASE EPSILON CATALYTIC SUBUNIT A"/>
    <property type="match status" value="1"/>
</dbReference>